<gene>
    <name evidence="3" type="ORF">BJ878DRAFT_538608</name>
</gene>
<feature type="transmembrane region" description="Helical" evidence="2">
    <location>
        <begin position="88"/>
        <end position="107"/>
    </location>
</feature>
<protein>
    <recommendedName>
        <fullName evidence="5">MARVEL domain-containing protein</fullName>
    </recommendedName>
</protein>
<dbReference type="Proteomes" id="UP000887226">
    <property type="component" value="Unassembled WGS sequence"/>
</dbReference>
<evidence type="ECO:0000256" key="2">
    <source>
        <dbReference type="SAM" id="Phobius"/>
    </source>
</evidence>
<keyword evidence="2" id="KW-1133">Transmembrane helix</keyword>
<evidence type="ECO:0000256" key="1">
    <source>
        <dbReference type="SAM" id="MobiDB-lite"/>
    </source>
</evidence>
<evidence type="ECO:0008006" key="5">
    <source>
        <dbReference type="Google" id="ProtNLM"/>
    </source>
</evidence>
<dbReference type="EMBL" id="MU253754">
    <property type="protein sequence ID" value="KAG9248197.1"/>
    <property type="molecule type" value="Genomic_DNA"/>
</dbReference>
<accession>A0A9P7ZAB9</accession>
<keyword evidence="4" id="KW-1185">Reference proteome</keyword>
<dbReference type="OrthoDB" id="5344006at2759"/>
<name>A0A9P7ZAB9_9HELO</name>
<dbReference type="AlphaFoldDB" id="A0A9P7ZAB9"/>
<proteinExistence type="predicted"/>
<comment type="caution">
    <text evidence="3">The sequence shown here is derived from an EMBL/GenBank/DDBJ whole genome shotgun (WGS) entry which is preliminary data.</text>
</comment>
<keyword evidence="2" id="KW-0812">Transmembrane</keyword>
<organism evidence="3 4">
    <name type="scientific">Calycina marina</name>
    <dbReference type="NCBI Taxonomy" id="1763456"/>
    <lineage>
        <taxon>Eukaryota</taxon>
        <taxon>Fungi</taxon>
        <taxon>Dikarya</taxon>
        <taxon>Ascomycota</taxon>
        <taxon>Pezizomycotina</taxon>
        <taxon>Leotiomycetes</taxon>
        <taxon>Helotiales</taxon>
        <taxon>Pezizellaceae</taxon>
        <taxon>Calycina</taxon>
    </lineage>
</organism>
<feature type="transmembrane region" description="Helical" evidence="2">
    <location>
        <begin position="21"/>
        <end position="42"/>
    </location>
</feature>
<sequence>MALKRNKRGGRPSPYPRIPFHALRAGQLLSSIVVSGIMGYFMYYLRKEHYSVPWTFIVLMSVSLGTVGILALTIILYNFTYLSPRFNLVLNGAITFFWALGLALLSWGVSTSHVLHRQCSGQEWGGVTRAGVCRDYKALWSMTLVGTVSTFGAVLLDAHIYRKTNRQGKYLMPEDDKDAQRLKDMKSTRVRSEGYAAPLEENASDGSVFDSGIGYHNRYGVNENQEVYGSSPLGGLMNHKSPQPTPDMGYHGQFFRD</sequence>
<feature type="region of interest" description="Disordered" evidence="1">
    <location>
        <begin position="230"/>
        <end position="257"/>
    </location>
</feature>
<feature type="transmembrane region" description="Helical" evidence="2">
    <location>
        <begin position="54"/>
        <end position="76"/>
    </location>
</feature>
<reference evidence="3" key="1">
    <citation type="journal article" date="2021" name="IMA Fungus">
        <title>Genomic characterization of three marine fungi, including Emericellopsis atlantica sp. nov. with signatures of a generalist lifestyle and marine biomass degradation.</title>
        <authorList>
            <person name="Hagestad O.C."/>
            <person name="Hou L."/>
            <person name="Andersen J.H."/>
            <person name="Hansen E.H."/>
            <person name="Altermark B."/>
            <person name="Li C."/>
            <person name="Kuhnert E."/>
            <person name="Cox R.J."/>
            <person name="Crous P.W."/>
            <person name="Spatafora J.W."/>
            <person name="Lail K."/>
            <person name="Amirebrahimi M."/>
            <person name="Lipzen A."/>
            <person name="Pangilinan J."/>
            <person name="Andreopoulos W."/>
            <person name="Hayes R.D."/>
            <person name="Ng V."/>
            <person name="Grigoriev I.V."/>
            <person name="Jackson S.A."/>
            <person name="Sutton T.D.S."/>
            <person name="Dobson A.D.W."/>
            <person name="Rama T."/>
        </authorList>
    </citation>
    <scope>NUCLEOTIDE SEQUENCE</scope>
    <source>
        <strain evidence="3">TRa3180A</strain>
    </source>
</reference>
<evidence type="ECO:0000313" key="4">
    <source>
        <dbReference type="Proteomes" id="UP000887226"/>
    </source>
</evidence>
<keyword evidence="2" id="KW-0472">Membrane</keyword>
<evidence type="ECO:0000313" key="3">
    <source>
        <dbReference type="EMBL" id="KAG9248197.1"/>
    </source>
</evidence>
<feature type="transmembrane region" description="Helical" evidence="2">
    <location>
        <begin position="138"/>
        <end position="156"/>
    </location>
</feature>